<feature type="transmembrane region" description="Helical" evidence="1">
    <location>
        <begin position="172"/>
        <end position="190"/>
    </location>
</feature>
<keyword evidence="1" id="KW-1133">Transmembrane helix</keyword>
<geneLocation type="mitochondrion" evidence="2"/>
<proteinExistence type="predicted"/>
<accession>A0A3P3YCW9</accession>
<feature type="transmembrane region" description="Helical" evidence="1">
    <location>
        <begin position="250"/>
        <end position="272"/>
    </location>
</feature>
<dbReference type="EMBL" id="OVEO01000008">
    <property type="protein sequence ID" value="SPQ97820.1"/>
    <property type="molecule type" value="Genomic_DNA"/>
</dbReference>
<dbReference type="AlphaFoldDB" id="A0A3P3YCW9"/>
<reference evidence="2 3" key="1">
    <citation type="submission" date="2018-03" db="EMBL/GenBank/DDBJ databases">
        <authorList>
            <person name="Fogelqvist J."/>
        </authorList>
    </citation>
    <scope>NUCLEOTIDE SEQUENCE [LARGE SCALE GENOMIC DNA]</scope>
</reference>
<name>A0A3P3YCW9_PLABS</name>
<gene>
    <name evidence="2" type="ORF">PLBR_LOCUS5035</name>
</gene>
<sequence length="351" mass="38486">MPLGERRPHIAVDAFGVSSQRGKPPLTRHRDAPYAADRLSYSPANGVGRTYLALHRIGAAACESMGEAIDGPVWLDVWANVQVAVILVPLIVFSIMKYSHTSGPQFGKFLSALNLAAAVLSLILQVIVVIDPRACAFFFHETIFSMADFSLYHFRTAIFYQSNVRFYRILKWVFNVQNACFAILVIGNALTNSHVSSTGFSCGGTYGAPLLAVVLPTYIIFVFMLSLGYYTVWKYWSNASEDARKNMRGLWVMLLAYTVTNVAVFVSSLCAYFGTSPVAIFCVYIVDKTVAIVLAALVWWRTHQREATKSKGFSNATSASPSPVKTRLGQMSTAVSKSVPHGSIKVVPASQ</sequence>
<feature type="transmembrane region" description="Helical" evidence="1">
    <location>
        <begin position="110"/>
        <end position="130"/>
    </location>
</feature>
<keyword evidence="1" id="KW-0812">Transmembrane</keyword>
<evidence type="ECO:0000256" key="1">
    <source>
        <dbReference type="SAM" id="Phobius"/>
    </source>
</evidence>
<evidence type="ECO:0000313" key="2">
    <source>
        <dbReference type="EMBL" id="SPQ97820.1"/>
    </source>
</evidence>
<dbReference type="Proteomes" id="UP000290189">
    <property type="component" value="Unassembled WGS sequence"/>
</dbReference>
<protein>
    <submittedName>
        <fullName evidence="2">Uncharacterized protein</fullName>
    </submittedName>
</protein>
<feature type="transmembrane region" description="Helical" evidence="1">
    <location>
        <begin position="77"/>
        <end position="98"/>
    </location>
</feature>
<keyword evidence="2" id="KW-0496">Mitochondrion</keyword>
<evidence type="ECO:0000313" key="3">
    <source>
        <dbReference type="Proteomes" id="UP000290189"/>
    </source>
</evidence>
<feature type="transmembrane region" description="Helical" evidence="1">
    <location>
        <begin position="210"/>
        <end position="230"/>
    </location>
</feature>
<feature type="transmembrane region" description="Helical" evidence="1">
    <location>
        <begin position="278"/>
        <end position="300"/>
    </location>
</feature>
<organism evidence="2 3">
    <name type="scientific">Plasmodiophora brassicae</name>
    <name type="common">Clubroot disease agent</name>
    <dbReference type="NCBI Taxonomy" id="37360"/>
    <lineage>
        <taxon>Eukaryota</taxon>
        <taxon>Sar</taxon>
        <taxon>Rhizaria</taxon>
        <taxon>Endomyxa</taxon>
        <taxon>Phytomyxea</taxon>
        <taxon>Plasmodiophorida</taxon>
        <taxon>Plasmodiophoridae</taxon>
        <taxon>Plasmodiophora</taxon>
    </lineage>
</organism>
<keyword evidence="1" id="KW-0472">Membrane</keyword>